<evidence type="ECO:0000313" key="2">
    <source>
        <dbReference type="EMBL" id="KAG7165776.1"/>
    </source>
</evidence>
<dbReference type="Proteomes" id="UP000747542">
    <property type="component" value="Unassembled WGS sequence"/>
</dbReference>
<keyword evidence="1" id="KW-0732">Signal</keyword>
<gene>
    <name evidence="2" type="ORF">Hamer_G022693</name>
</gene>
<dbReference type="AlphaFoldDB" id="A0A8J5K047"/>
<comment type="caution">
    <text evidence="2">The sequence shown here is derived from an EMBL/GenBank/DDBJ whole genome shotgun (WGS) entry which is preliminary data.</text>
</comment>
<organism evidence="2 3">
    <name type="scientific">Homarus americanus</name>
    <name type="common">American lobster</name>
    <dbReference type="NCBI Taxonomy" id="6706"/>
    <lineage>
        <taxon>Eukaryota</taxon>
        <taxon>Metazoa</taxon>
        <taxon>Ecdysozoa</taxon>
        <taxon>Arthropoda</taxon>
        <taxon>Crustacea</taxon>
        <taxon>Multicrustacea</taxon>
        <taxon>Malacostraca</taxon>
        <taxon>Eumalacostraca</taxon>
        <taxon>Eucarida</taxon>
        <taxon>Decapoda</taxon>
        <taxon>Pleocyemata</taxon>
        <taxon>Astacidea</taxon>
        <taxon>Nephropoidea</taxon>
        <taxon>Nephropidae</taxon>
        <taxon>Homarus</taxon>
    </lineage>
</organism>
<proteinExistence type="predicted"/>
<keyword evidence="3" id="KW-1185">Reference proteome</keyword>
<sequence>MWWVTTVWWVFMTAVLSHDGLVTSQGLTATGKIYVRVPKIMTTGTVIRTSFVISDGLCGIDCCKTLCEAFSLRTTDAGRECITYINIASVVTVALDYEYEIYTNENNVENLLSQIAVPAKAIGKVVAEASGVAVGGKRGK</sequence>
<reference evidence="2" key="1">
    <citation type="journal article" date="2021" name="Sci. Adv.">
        <title>The American lobster genome reveals insights on longevity, neural, and immune adaptations.</title>
        <authorList>
            <person name="Polinski J.M."/>
            <person name="Zimin A.V."/>
            <person name="Clark K.F."/>
            <person name="Kohn A.B."/>
            <person name="Sadowski N."/>
            <person name="Timp W."/>
            <person name="Ptitsyn A."/>
            <person name="Khanna P."/>
            <person name="Romanova D.Y."/>
            <person name="Williams P."/>
            <person name="Greenwood S.J."/>
            <person name="Moroz L.L."/>
            <person name="Walt D.R."/>
            <person name="Bodnar A.G."/>
        </authorList>
    </citation>
    <scope>NUCLEOTIDE SEQUENCE</scope>
    <source>
        <strain evidence="2">GMGI-L3</strain>
    </source>
</reference>
<evidence type="ECO:0000313" key="3">
    <source>
        <dbReference type="Proteomes" id="UP000747542"/>
    </source>
</evidence>
<protein>
    <submittedName>
        <fullName evidence="2">Uncharacterized protein</fullName>
    </submittedName>
</protein>
<accession>A0A8J5K047</accession>
<evidence type="ECO:0000256" key="1">
    <source>
        <dbReference type="SAM" id="SignalP"/>
    </source>
</evidence>
<dbReference type="EMBL" id="JAHLQT010023675">
    <property type="protein sequence ID" value="KAG7165776.1"/>
    <property type="molecule type" value="Genomic_DNA"/>
</dbReference>
<feature type="chain" id="PRO_5035306305" evidence="1">
    <location>
        <begin position="25"/>
        <end position="140"/>
    </location>
</feature>
<name>A0A8J5K047_HOMAM</name>
<feature type="signal peptide" evidence="1">
    <location>
        <begin position="1"/>
        <end position="24"/>
    </location>
</feature>